<keyword evidence="6" id="KW-0695">RNA-directed DNA polymerase</keyword>
<sequence>MWLASRRLPTPDLDGQFFTIETDHNPLVWLKSNAGSNPRLMRWSLELQPFQYKVIHKAGFNHSNADALSRSETRTKILRALRILTLKTMDDLPVDRSSPIPVEMPTLNMVGRKRLQD</sequence>
<dbReference type="InterPro" id="IPR043502">
    <property type="entry name" value="DNA/RNA_pol_sf"/>
</dbReference>
<dbReference type="EMBL" id="BGPR01035098">
    <property type="protein sequence ID" value="GBO09768.1"/>
    <property type="molecule type" value="Genomic_DNA"/>
</dbReference>
<keyword evidence="4" id="KW-0255">Endonuclease</keyword>
<dbReference type="InterPro" id="IPR050951">
    <property type="entry name" value="Retrovirus_Pol_polyprotein"/>
</dbReference>
<evidence type="ECO:0000256" key="3">
    <source>
        <dbReference type="ARBA" id="ARBA00022722"/>
    </source>
</evidence>
<name>A0A4Y2UAB3_ARAVE</name>
<keyword evidence="9" id="KW-1185">Reference proteome</keyword>
<evidence type="ECO:0000256" key="1">
    <source>
        <dbReference type="ARBA" id="ARBA00022679"/>
    </source>
</evidence>
<evidence type="ECO:0000256" key="5">
    <source>
        <dbReference type="ARBA" id="ARBA00022801"/>
    </source>
</evidence>
<evidence type="ECO:0000313" key="9">
    <source>
        <dbReference type="Proteomes" id="UP000499080"/>
    </source>
</evidence>
<gene>
    <name evidence="8" type="ORF">AVEN_274319_1</name>
</gene>
<dbReference type="PANTHER" id="PTHR37984:SF15">
    <property type="entry name" value="INTEGRASE CATALYTIC DOMAIN-CONTAINING PROTEIN"/>
    <property type="match status" value="1"/>
</dbReference>
<keyword evidence="2" id="KW-0548">Nucleotidyltransferase</keyword>
<feature type="domain" description="Reverse transcriptase RNase H-like" evidence="7">
    <location>
        <begin position="13"/>
        <end position="50"/>
    </location>
</feature>
<accession>A0A4Y2UAB3</accession>
<comment type="caution">
    <text evidence="8">The sequence shown here is derived from an EMBL/GenBank/DDBJ whole genome shotgun (WGS) entry which is preliminary data.</text>
</comment>
<dbReference type="GO" id="GO:0004519">
    <property type="term" value="F:endonuclease activity"/>
    <property type="evidence" value="ECO:0007669"/>
    <property type="project" value="UniProtKB-KW"/>
</dbReference>
<protein>
    <recommendedName>
        <fullName evidence="7">Reverse transcriptase RNase H-like domain-containing protein</fullName>
    </recommendedName>
</protein>
<keyword evidence="5" id="KW-0378">Hydrolase</keyword>
<dbReference type="OrthoDB" id="427924at2759"/>
<dbReference type="GO" id="GO:0003964">
    <property type="term" value="F:RNA-directed DNA polymerase activity"/>
    <property type="evidence" value="ECO:0007669"/>
    <property type="project" value="UniProtKB-KW"/>
</dbReference>
<dbReference type="Proteomes" id="UP000499080">
    <property type="component" value="Unassembled WGS sequence"/>
</dbReference>
<dbReference type="GO" id="GO:0016787">
    <property type="term" value="F:hydrolase activity"/>
    <property type="evidence" value="ECO:0007669"/>
    <property type="project" value="UniProtKB-KW"/>
</dbReference>
<evidence type="ECO:0000256" key="6">
    <source>
        <dbReference type="ARBA" id="ARBA00022918"/>
    </source>
</evidence>
<organism evidence="8 9">
    <name type="scientific">Araneus ventricosus</name>
    <name type="common">Orbweaver spider</name>
    <name type="synonym">Epeira ventricosa</name>
    <dbReference type="NCBI Taxonomy" id="182803"/>
    <lineage>
        <taxon>Eukaryota</taxon>
        <taxon>Metazoa</taxon>
        <taxon>Ecdysozoa</taxon>
        <taxon>Arthropoda</taxon>
        <taxon>Chelicerata</taxon>
        <taxon>Arachnida</taxon>
        <taxon>Araneae</taxon>
        <taxon>Araneomorphae</taxon>
        <taxon>Entelegynae</taxon>
        <taxon>Araneoidea</taxon>
        <taxon>Araneidae</taxon>
        <taxon>Araneus</taxon>
    </lineage>
</organism>
<keyword evidence="1" id="KW-0808">Transferase</keyword>
<evidence type="ECO:0000256" key="2">
    <source>
        <dbReference type="ARBA" id="ARBA00022695"/>
    </source>
</evidence>
<proteinExistence type="predicted"/>
<evidence type="ECO:0000256" key="4">
    <source>
        <dbReference type="ARBA" id="ARBA00022759"/>
    </source>
</evidence>
<dbReference type="SUPFAM" id="SSF56672">
    <property type="entry name" value="DNA/RNA polymerases"/>
    <property type="match status" value="1"/>
</dbReference>
<keyword evidence="3" id="KW-0540">Nuclease</keyword>
<evidence type="ECO:0000259" key="7">
    <source>
        <dbReference type="Pfam" id="PF17917"/>
    </source>
</evidence>
<dbReference type="AlphaFoldDB" id="A0A4Y2UAB3"/>
<reference evidence="8 9" key="1">
    <citation type="journal article" date="2019" name="Sci. Rep.">
        <title>Orb-weaving spider Araneus ventricosus genome elucidates the spidroin gene catalogue.</title>
        <authorList>
            <person name="Kono N."/>
            <person name="Nakamura H."/>
            <person name="Ohtoshi R."/>
            <person name="Moran D.A.P."/>
            <person name="Shinohara A."/>
            <person name="Yoshida Y."/>
            <person name="Fujiwara M."/>
            <person name="Mori M."/>
            <person name="Tomita M."/>
            <person name="Arakawa K."/>
        </authorList>
    </citation>
    <scope>NUCLEOTIDE SEQUENCE [LARGE SCALE GENOMIC DNA]</scope>
</reference>
<evidence type="ECO:0000313" key="8">
    <source>
        <dbReference type="EMBL" id="GBO09768.1"/>
    </source>
</evidence>
<dbReference type="PANTHER" id="PTHR37984">
    <property type="entry name" value="PROTEIN CBG26694"/>
    <property type="match status" value="1"/>
</dbReference>
<dbReference type="Pfam" id="PF17917">
    <property type="entry name" value="RT_RNaseH"/>
    <property type="match status" value="1"/>
</dbReference>
<dbReference type="InterPro" id="IPR041373">
    <property type="entry name" value="RT_RNaseH"/>
</dbReference>